<dbReference type="OrthoDB" id="10268011at2759"/>
<dbReference type="HOGENOM" id="CLU_005382_5_0_1"/>
<reference evidence="3 4" key="1">
    <citation type="journal article" date="2009" name="Genome Res.">
        <title>Comparative genomics of the fungal pathogens Candida dubliniensis and Candida albicans.</title>
        <authorList>
            <person name="Jackson A.P."/>
            <person name="Gamble J.A."/>
            <person name="Yeomans T."/>
            <person name="Moran G.P."/>
            <person name="Saunders D."/>
            <person name="Harris D."/>
            <person name="Aslett M."/>
            <person name="Barrell J.F."/>
            <person name="Butler G."/>
            <person name="Citiulo F."/>
            <person name="Coleman D.C."/>
            <person name="de Groot P.W.J."/>
            <person name="Goodwin T.J."/>
            <person name="Quail M.A."/>
            <person name="McQuillan J."/>
            <person name="Munro C.A."/>
            <person name="Pain A."/>
            <person name="Poulter R.T."/>
            <person name="Rajandream M.A."/>
            <person name="Renauld H."/>
            <person name="Spiering M.J."/>
            <person name="Tivey A."/>
            <person name="Gow N.A.R."/>
            <person name="Barrell B."/>
            <person name="Sullivan D.J."/>
            <person name="Berriman M."/>
        </authorList>
    </citation>
    <scope>NUCLEOTIDE SEQUENCE [LARGE SCALE GENOMIC DNA]</scope>
    <source>
        <strain evidence="4">CD36 / ATCC MYA-646 / CBS 7987 / NCPF 3949 / NRRL Y-17841</strain>
    </source>
</reference>
<feature type="domain" description="A to I editase" evidence="1">
    <location>
        <begin position="55"/>
        <end position="216"/>
    </location>
</feature>
<dbReference type="GO" id="GO:0003723">
    <property type="term" value="F:RNA binding"/>
    <property type="evidence" value="ECO:0007669"/>
    <property type="project" value="InterPro"/>
</dbReference>
<dbReference type="CGD" id="CAL0000161436">
    <property type="gene designation" value="Cd36_70340"/>
</dbReference>
<dbReference type="GO" id="GO:0002100">
    <property type="term" value="P:tRNA wobble adenosine to inosine editing"/>
    <property type="evidence" value="ECO:0007669"/>
    <property type="project" value="InterPro"/>
</dbReference>
<sequence>MNHELGNSIASNVIDTFNGLTIKSGKPVVRSNGVEEWTVLASVVAIVNNNIMPITLATGVKTLPNKVRSYSNGLMVHDMHAEILALRLFNYYLLEKDCPLVEYSEDTRKLKCDVKLALFISEPPCGDASMSYISSSLTDNEPWTPRKKQKLNRGRNNFGELGVVRTKPGRSDSLISYSKSCSDKLCLKQLVGICNATTSTLFRDNIFLDYLVTKNLSFEDFHRCFRTRFDLRNATHPLQLLAYNCDGYGFTKSEKKSPSPLCLLHIVPLKVIQVLNNGVKNGSFIKDKPPKKGGESIICNQHFMRKLKQIRDVDYPDYLTFKHSNKERSALKRMGKEKLKDWVSSNADNFLL</sequence>
<protein>
    <submittedName>
        <fullName evidence="3">tRNA-specific adenosine deaminase, putative</fullName>
    </submittedName>
</protein>
<proteinExistence type="predicted"/>
<evidence type="ECO:0000313" key="2">
    <source>
        <dbReference type="CGD" id="CAL0000161436"/>
    </source>
</evidence>
<dbReference type="KEGG" id="cdu:CD36_70340"/>
<gene>
    <name evidence="2" type="ordered locus">Cd36_70340</name>
    <name evidence="3" type="ORF">CD36_70340</name>
</gene>
<organism evidence="3 4">
    <name type="scientific">Candida dubliniensis (strain CD36 / ATCC MYA-646 / CBS 7987 / NCPF 3949 / NRRL Y-17841)</name>
    <name type="common">Yeast</name>
    <dbReference type="NCBI Taxonomy" id="573826"/>
    <lineage>
        <taxon>Eukaryota</taxon>
        <taxon>Fungi</taxon>
        <taxon>Dikarya</taxon>
        <taxon>Ascomycota</taxon>
        <taxon>Saccharomycotina</taxon>
        <taxon>Pichiomycetes</taxon>
        <taxon>Debaryomycetaceae</taxon>
        <taxon>Candida/Lodderomyces clade</taxon>
        <taxon>Candida</taxon>
    </lineage>
</organism>
<dbReference type="SMART" id="SM00552">
    <property type="entry name" value="ADEAMc"/>
    <property type="match status" value="1"/>
</dbReference>
<dbReference type="PROSITE" id="PS50141">
    <property type="entry name" value="A_DEAMIN_EDITASE"/>
    <property type="match status" value="1"/>
</dbReference>
<accession>B9WJN9</accession>
<evidence type="ECO:0000313" key="4">
    <source>
        <dbReference type="Proteomes" id="UP000002605"/>
    </source>
</evidence>
<dbReference type="GeneID" id="8049144"/>
<evidence type="ECO:0000313" key="3">
    <source>
        <dbReference type="EMBL" id="CAX40586.1"/>
    </source>
</evidence>
<dbReference type="VEuPathDB" id="FungiDB:CD36_70340"/>
<name>B9WJN9_CANDC</name>
<dbReference type="InterPro" id="IPR002466">
    <property type="entry name" value="A_deamin"/>
</dbReference>
<dbReference type="PANTHER" id="PTHR47803">
    <property type="entry name" value="TRNA-SPECIFIC ADENOSINE DEAMINASE 1"/>
    <property type="match status" value="1"/>
</dbReference>
<dbReference type="GO" id="GO:0043829">
    <property type="term" value="F:tRNA-specific adenosine-37 deaminase activity"/>
    <property type="evidence" value="ECO:0007669"/>
    <property type="project" value="TreeGrafter"/>
</dbReference>
<dbReference type="Pfam" id="PF02137">
    <property type="entry name" value="A_deamin"/>
    <property type="match status" value="1"/>
</dbReference>
<dbReference type="RefSeq" id="XP_002421254.1">
    <property type="nucleotide sequence ID" value="XM_002421209.1"/>
</dbReference>
<dbReference type="eggNOG" id="KOG2777">
    <property type="taxonomic scope" value="Eukaryota"/>
</dbReference>
<dbReference type="InterPro" id="IPR042935">
    <property type="entry name" value="Tad1"/>
</dbReference>
<dbReference type="PANTHER" id="PTHR47803:SF1">
    <property type="entry name" value="TRNA-SPECIFIC ADENOSINE DEAMINASE 1"/>
    <property type="match status" value="1"/>
</dbReference>
<dbReference type="AlphaFoldDB" id="B9WJN9"/>
<keyword evidence="4" id="KW-1185">Reference proteome</keyword>
<evidence type="ECO:0000259" key="1">
    <source>
        <dbReference type="PROSITE" id="PS50141"/>
    </source>
</evidence>
<dbReference type="Proteomes" id="UP000002605">
    <property type="component" value="Chromosome 7"/>
</dbReference>
<dbReference type="EMBL" id="FM992694">
    <property type="protein sequence ID" value="CAX40586.1"/>
    <property type="molecule type" value="Genomic_DNA"/>
</dbReference>